<comment type="caution">
    <text evidence="2">The sequence shown here is derived from an EMBL/GenBank/DDBJ whole genome shotgun (WGS) entry which is preliminary data.</text>
</comment>
<evidence type="ECO:0000313" key="2">
    <source>
        <dbReference type="EMBL" id="KAK9128283.1"/>
    </source>
</evidence>
<feature type="compositionally biased region" description="Low complexity" evidence="1">
    <location>
        <begin position="13"/>
        <end position="30"/>
    </location>
</feature>
<sequence>MAAAAVAGGGAGERPAAASGAGEAAAPMARWRGFDRSTKLRDDAVKESGVGCANRDASETFRGSRFSRAADKEQRKGCIAR</sequence>
<feature type="region of interest" description="Disordered" evidence="1">
    <location>
        <begin position="1"/>
        <end position="81"/>
    </location>
</feature>
<protein>
    <submittedName>
        <fullName evidence="2">Uncharacterized protein</fullName>
    </submittedName>
</protein>
<organism evidence="2 3">
    <name type="scientific">Stephania yunnanensis</name>
    <dbReference type="NCBI Taxonomy" id="152371"/>
    <lineage>
        <taxon>Eukaryota</taxon>
        <taxon>Viridiplantae</taxon>
        <taxon>Streptophyta</taxon>
        <taxon>Embryophyta</taxon>
        <taxon>Tracheophyta</taxon>
        <taxon>Spermatophyta</taxon>
        <taxon>Magnoliopsida</taxon>
        <taxon>Ranunculales</taxon>
        <taxon>Menispermaceae</taxon>
        <taxon>Menispermoideae</taxon>
        <taxon>Cissampelideae</taxon>
        <taxon>Stephania</taxon>
    </lineage>
</organism>
<evidence type="ECO:0000313" key="3">
    <source>
        <dbReference type="Proteomes" id="UP001420932"/>
    </source>
</evidence>
<evidence type="ECO:0000256" key="1">
    <source>
        <dbReference type="SAM" id="MobiDB-lite"/>
    </source>
</evidence>
<name>A0AAP0J8I0_9MAGN</name>
<accession>A0AAP0J8I0</accession>
<dbReference type="AlphaFoldDB" id="A0AAP0J8I0"/>
<keyword evidence="3" id="KW-1185">Reference proteome</keyword>
<gene>
    <name evidence="2" type="ORF">Syun_017080</name>
</gene>
<dbReference type="EMBL" id="JBBNAF010000007">
    <property type="protein sequence ID" value="KAK9128283.1"/>
    <property type="molecule type" value="Genomic_DNA"/>
</dbReference>
<feature type="compositionally biased region" description="Basic and acidic residues" evidence="1">
    <location>
        <begin position="68"/>
        <end position="81"/>
    </location>
</feature>
<dbReference type="Proteomes" id="UP001420932">
    <property type="component" value="Unassembled WGS sequence"/>
</dbReference>
<reference evidence="2 3" key="1">
    <citation type="submission" date="2024-01" db="EMBL/GenBank/DDBJ databases">
        <title>Genome assemblies of Stephania.</title>
        <authorList>
            <person name="Yang L."/>
        </authorList>
    </citation>
    <scope>NUCLEOTIDE SEQUENCE [LARGE SCALE GENOMIC DNA]</scope>
    <source>
        <strain evidence="2">YNDBR</strain>
        <tissue evidence="2">Leaf</tissue>
    </source>
</reference>
<feature type="compositionally biased region" description="Basic and acidic residues" evidence="1">
    <location>
        <begin position="32"/>
        <end position="46"/>
    </location>
</feature>
<proteinExistence type="predicted"/>